<evidence type="ECO:0000313" key="7">
    <source>
        <dbReference type="EMBL" id="GCC51890.1"/>
    </source>
</evidence>
<dbReference type="Proteomes" id="UP000288227">
    <property type="component" value="Unassembled WGS sequence"/>
</dbReference>
<dbReference type="PANTHER" id="PTHR30294">
    <property type="entry name" value="MEMBRANE COMPONENT OF ABC TRANSPORTER YHHJ-RELATED"/>
    <property type="match status" value="1"/>
</dbReference>
<sequence length="242" mass="26827">MRSVFVKEFRSFLNSLIAYLVMVVFLTAMGLLVWVFPDTSVLNYGFADMLTLFSLAPYVFIFLIPAITMRCFAEERRNGTLDLLFTKPLGEWEIIFGKFLASLTLVFITLMPTVIYYFSISALGNPTGNIDASAVTGSYIGLLLLSSVFCAIGLLASSVTTNQIVAFIVAAFLCFIFFSGFHSAASLASSANISLLIKQAGILYHYETLSRGLIDSRDVLYFISLSFFMLLITKTILSSRSW</sequence>
<feature type="transmembrane region" description="Helical" evidence="6">
    <location>
        <begin position="55"/>
        <end position="73"/>
    </location>
</feature>
<dbReference type="Pfam" id="PF12679">
    <property type="entry name" value="ABC2_membrane_2"/>
    <property type="match status" value="1"/>
</dbReference>
<dbReference type="OrthoDB" id="9794512at2"/>
<gene>
    <name evidence="7" type="primary">gldF</name>
    <name evidence="7" type="ORF">SanaruYs_21190</name>
</gene>
<keyword evidence="8" id="KW-1185">Reference proteome</keyword>
<feature type="transmembrane region" description="Helical" evidence="6">
    <location>
        <begin position="138"/>
        <end position="157"/>
    </location>
</feature>
<name>A0A401UAH7_9BACT</name>
<dbReference type="GO" id="GO:0140359">
    <property type="term" value="F:ABC-type transporter activity"/>
    <property type="evidence" value="ECO:0007669"/>
    <property type="project" value="InterPro"/>
</dbReference>
<feature type="transmembrane region" description="Helical" evidence="6">
    <location>
        <begin position="164"/>
        <end position="185"/>
    </location>
</feature>
<dbReference type="GO" id="GO:0005886">
    <property type="term" value="C:plasma membrane"/>
    <property type="evidence" value="ECO:0007669"/>
    <property type="project" value="UniProtKB-SubCell"/>
</dbReference>
<keyword evidence="4 6" id="KW-1133">Transmembrane helix</keyword>
<accession>A0A401UAH7</accession>
<dbReference type="AlphaFoldDB" id="A0A401UAH7"/>
<keyword evidence="3 6" id="KW-0812">Transmembrane</keyword>
<dbReference type="InterPro" id="IPR019860">
    <property type="entry name" value="Motility-assoc_ABC_perm_GldF"/>
</dbReference>
<evidence type="ECO:0000256" key="2">
    <source>
        <dbReference type="ARBA" id="ARBA00022475"/>
    </source>
</evidence>
<keyword evidence="2" id="KW-1003">Cell membrane</keyword>
<evidence type="ECO:0000256" key="5">
    <source>
        <dbReference type="ARBA" id="ARBA00023136"/>
    </source>
</evidence>
<dbReference type="RefSeq" id="WP_127122528.1">
    <property type="nucleotide sequence ID" value="NZ_BHXQ01000003.1"/>
</dbReference>
<dbReference type="PANTHER" id="PTHR30294:SF29">
    <property type="entry name" value="MULTIDRUG ABC TRANSPORTER PERMEASE YBHS-RELATED"/>
    <property type="match status" value="1"/>
</dbReference>
<comment type="caution">
    <text evidence="7">The sequence shown here is derived from an EMBL/GenBank/DDBJ whole genome shotgun (WGS) entry which is preliminary data.</text>
</comment>
<organism evidence="7 8">
    <name type="scientific">Chryseotalea sanaruensis</name>
    <dbReference type="NCBI Taxonomy" id="2482724"/>
    <lineage>
        <taxon>Bacteria</taxon>
        <taxon>Pseudomonadati</taxon>
        <taxon>Bacteroidota</taxon>
        <taxon>Cytophagia</taxon>
        <taxon>Cytophagales</taxon>
        <taxon>Chryseotaleaceae</taxon>
        <taxon>Chryseotalea</taxon>
    </lineage>
</organism>
<dbReference type="EMBL" id="BHXQ01000003">
    <property type="protein sequence ID" value="GCC51890.1"/>
    <property type="molecule type" value="Genomic_DNA"/>
</dbReference>
<evidence type="ECO:0000256" key="1">
    <source>
        <dbReference type="ARBA" id="ARBA00004651"/>
    </source>
</evidence>
<protein>
    <submittedName>
        <fullName evidence="7">Gliding motility-associated ABC transporter permease subunit GldF</fullName>
    </submittedName>
</protein>
<evidence type="ECO:0000313" key="8">
    <source>
        <dbReference type="Proteomes" id="UP000288227"/>
    </source>
</evidence>
<reference evidence="7 8" key="1">
    <citation type="submission" date="2018-11" db="EMBL/GenBank/DDBJ databases">
        <title>Chryseotalea sanarue gen. nov., sp., nov., a member of the family Cytophagaceae, isolated from a brackish lake in Hamamatsu Japan.</title>
        <authorList>
            <person name="Maejima Y."/>
            <person name="Iino T."/>
            <person name="Muraguchi Y."/>
            <person name="Fukuda K."/>
            <person name="Ohkuma M."/>
            <person name="Moriuchi R."/>
            <person name="Dohra H."/>
            <person name="Kimbara K."/>
            <person name="Shintani M."/>
        </authorList>
    </citation>
    <scope>NUCLEOTIDE SEQUENCE [LARGE SCALE GENOMIC DNA]</scope>
    <source>
        <strain evidence="7 8">Ys</strain>
    </source>
</reference>
<evidence type="ECO:0000256" key="3">
    <source>
        <dbReference type="ARBA" id="ARBA00022692"/>
    </source>
</evidence>
<evidence type="ECO:0000256" key="4">
    <source>
        <dbReference type="ARBA" id="ARBA00022989"/>
    </source>
</evidence>
<feature type="transmembrane region" description="Helical" evidence="6">
    <location>
        <begin position="94"/>
        <end position="118"/>
    </location>
</feature>
<dbReference type="NCBIfam" id="TIGR03518">
    <property type="entry name" value="ABC_perm_GldF"/>
    <property type="match status" value="1"/>
</dbReference>
<feature type="transmembrane region" description="Helical" evidence="6">
    <location>
        <begin position="219"/>
        <end position="237"/>
    </location>
</feature>
<feature type="transmembrane region" description="Helical" evidence="6">
    <location>
        <begin position="12"/>
        <end position="35"/>
    </location>
</feature>
<evidence type="ECO:0000256" key="6">
    <source>
        <dbReference type="SAM" id="Phobius"/>
    </source>
</evidence>
<proteinExistence type="predicted"/>
<keyword evidence="5 6" id="KW-0472">Membrane</keyword>
<comment type="subcellular location">
    <subcellularLocation>
        <location evidence="1">Cell membrane</location>
        <topology evidence="1">Multi-pass membrane protein</topology>
    </subcellularLocation>
</comment>
<dbReference type="InterPro" id="IPR051449">
    <property type="entry name" value="ABC-2_transporter_component"/>
</dbReference>